<dbReference type="OrthoDB" id="6220758at2759"/>
<dbReference type="AlphaFoldDB" id="A0A177A756"/>
<keyword evidence="5" id="KW-0156">Chromatin regulator</keyword>
<evidence type="ECO:0000256" key="1">
    <source>
        <dbReference type="ARBA" id="ARBA00004123"/>
    </source>
</evidence>
<dbReference type="CDD" id="cd10210">
    <property type="entry name" value="ASKHA_NBD_Arp6"/>
    <property type="match status" value="1"/>
</dbReference>
<dbReference type="SUPFAM" id="SSF53067">
    <property type="entry name" value="Actin-like ATPase domain"/>
    <property type="match status" value="2"/>
</dbReference>
<dbReference type="Proteomes" id="UP000077154">
    <property type="component" value="Unassembled WGS sequence"/>
</dbReference>
<dbReference type="Gene3D" id="3.30.420.40">
    <property type="match status" value="2"/>
</dbReference>
<comment type="subcellular location">
    <subcellularLocation>
        <location evidence="2">Cytoplasm</location>
    </subcellularLocation>
    <subcellularLocation>
        <location evidence="1">Nucleus</location>
    </subcellularLocation>
</comment>
<keyword evidence="8" id="KW-0804">Transcription</keyword>
<evidence type="ECO:0000256" key="3">
    <source>
        <dbReference type="ARBA" id="ARBA00005665"/>
    </source>
</evidence>
<evidence type="ECO:0000313" key="10">
    <source>
        <dbReference type="EMBL" id="OAF57985.1"/>
    </source>
</evidence>
<dbReference type="Gene3D" id="2.30.36.70">
    <property type="entry name" value="Actin, Chain A, domain 2"/>
    <property type="match status" value="1"/>
</dbReference>
<keyword evidence="7" id="KW-0010">Activator</keyword>
<evidence type="ECO:0000256" key="9">
    <source>
        <dbReference type="ARBA" id="ARBA00023242"/>
    </source>
</evidence>
<organism evidence="10">
    <name type="scientific">Pseudogymnoascus destructans</name>
    <dbReference type="NCBI Taxonomy" id="655981"/>
    <lineage>
        <taxon>Eukaryota</taxon>
        <taxon>Fungi</taxon>
        <taxon>Dikarya</taxon>
        <taxon>Ascomycota</taxon>
        <taxon>Pezizomycotina</taxon>
        <taxon>Leotiomycetes</taxon>
        <taxon>Thelebolales</taxon>
        <taxon>Thelebolaceae</taxon>
        <taxon>Pseudogymnoascus</taxon>
    </lineage>
</organism>
<sequence>MAPTHRRTKSSGPPPPSKTLVLDNGAFTIKAGFSSPSIEVTQDWCHIIPNCMARDRERKVYIGSELEKCKDFGDIAFRRPVEKGYIVNWEAQKEIWDHEFFDKKAKLHCDPSETGLILTEAPNSLPVLQTNCDQVVFEEFGFASYYRALGPTLNAYNDIQAIFKAPPRDATARVAPAEVLLLIDSGYSHTTVTPLLQGRPLQSAIRRLDVGGKLMTNYLTRLLSLRQFDMRNETYLMNEIKEAACYVTKDFNTDLELSWKGTKGEKRESYMTGGGIAKDYVLPDYHNITKGYLRDHDPKLAGNLKKIAAGKAVENPEDVLTLRNERFTVPELLFNPMDIGLRQPGLAQVVMQSLSVLPIGLWPGLLANVVVVGGNANIDGFIHRLQAEIMALAPAECMVRLARPTNPSPIVSTWQGGANLARDEALLSKLSVTKQEYEEHGGAWVARKFANAGV</sequence>
<gene>
    <name evidence="10" type="primary">ARP6</name>
    <name evidence="10" type="ORF">VC83_05406</name>
</gene>
<dbReference type="InterPro" id="IPR043129">
    <property type="entry name" value="ATPase_NBD"/>
</dbReference>
<keyword evidence="4" id="KW-0963">Cytoplasm</keyword>
<evidence type="ECO:0000256" key="6">
    <source>
        <dbReference type="ARBA" id="ARBA00023015"/>
    </source>
</evidence>
<keyword evidence="6" id="KW-0805">Transcription regulation</keyword>
<dbReference type="Gene3D" id="3.90.640.10">
    <property type="entry name" value="Actin, Chain A, domain 4"/>
    <property type="match status" value="1"/>
</dbReference>
<dbReference type="SMART" id="SM00268">
    <property type="entry name" value="ACTIN"/>
    <property type="match status" value="1"/>
</dbReference>
<evidence type="ECO:0000256" key="2">
    <source>
        <dbReference type="ARBA" id="ARBA00004496"/>
    </source>
</evidence>
<dbReference type="GeneID" id="36288472"/>
<name>A0A177A756_9PEZI</name>
<dbReference type="RefSeq" id="XP_024323271.1">
    <property type="nucleotide sequence ID" value="XM_024469028.1"/>
</dbReference>
<keyword evidence="9" id="KW-0539">Nucleus</keyword>
<comment type="similarity">
    <text evidence="3">Belongs to the actin family. ARP6 subfamily.</text>
</comment>
<dbReference type="GO" id="GO:0005634">
    <property type="term" value="C:nucleus"/>
    <property type="evidence" value="ECO:0007669"/>
    <property type="project" value="UniProtKB-SubCell"/>
</dbReference>
<evidence type="ECO:0000256" key="4">
    <source>
        <dbReference type="ARBA" id="ARBA00022490"/>
    </source>
</evidence>
<protein>
    <submittedName>
        <fullName evidence="10">Actin-protein</fullName>
    </submittedName>
</protein>
<dbReference type="SMR" id="A0A177A756"/>
<dbReference type="FunFam" id="3.90.640.10:FF:000040">
    <property type="entry name" value="Actin-like protein ARP6"/>
    <property type="match status" value="1"/>
</dbReference>
<dbReference type="VEuPathDB" id="FungiDB:GMDG_03665"/>
<evidence type="ECO:0000256" key="5">
    <source>
        <dbReference type="ARBA" id="ARBA00022853"/>
    </source>
</evidence>
<dbReference type="PANTHER" id="PTHR11937">
    <property type="entry name" value="ACTIN"/>
    <property type="match status" value="1"/>
</dbReference>
<evidence type="ECO:0000256" key="8">
    <source>
        <dbReference type="ARBA" id="ARBA00023163"/>
    </source>
</evidence>
<evidence type="ECO:0000256" key="7">
    <source>
        <dbReference type="ARBA" id="ARBA00023159"/>
    </source>
</evidence>
<dbReference type="eggNOG" id="KOG0680">
    <property type="taxonomic scope" value="Eukaryota"/>
</dbReference>
<dbReference type="InterPro" id="IPR004000">
    <property type="entry name" value="Actin"/>
</dbReference>
<accession>A0A177A756</accession>
<dbReference type="FunFam" id="3.30.420.40:FF:000058">
    <property type="entry name" value="Putative actin-related protein 5"/>
    <property type="match status" value="1"/>
</dbReference>
<dbReference type="GO" id="GO:0005737">
    <property type="term" value="C:cytoplasm"/>
    <property type="evidence" value="ECO:0007669"/>
    <property type="project" value="UniProtKB-SubCell"/>
</dbReference>
<dbReference type="GO" id="GO:0006325">
    <property type="term" value="P:chromatin organization"/>
    <property type="evidence" value="ECO:0007669"/>
    <property type="project" value="UniProtKB-KW"/>
</dbReference>
<reference evidence="10" key="1">
    <citation type="submission" date="2016-03" db="EMBL/GenBank/DDBJ databases">
        <title>Updated assembly of Pseudogymnoascus destructans, the fungus causing white-nose syndrome of bats.</title>
        <authorList>
            <person name="Palmer J.M."/>
            <person name="Drees K.P."/>
            <person name="Foster J.T."/>
            <person name="Lindner D.L."/>
        </authorList>
    </citation>
    <scope>NUCLEOTIDE SEQUENCE [LARGE SCALE GENOMIC DNA]</scope>
    <source>
        <strain evidence="10">20631-21</strain>
    </source>
</reference>
<dbReference type="EMBL" id="KV441398">
    <property type="protein sequence ID" value="OAF57985.1"/>
    <property type="molecule type" value="Genomic_DNA"/>
</dbReference>
<proteinExistence type="inferred from homology"/>
<dbReference type="Pfam" id="PF00022">
    <property type="entry name" value="Actin"/>
    <property type="match status" value="1"/>
</dbReference>